<evidence type="ECO:0000259" key="3">
    <source>
        <dbReference type="PROSITE" id="PS50158"/>
    </source>
</evidence>
<evidence type="ECO:0000313" key="5">
    <source>
        <dbReference type="Proteomes" id="UP000293360"/>
    </source>
</evidence>
<proteinExistence type="predicted"/>
<dbReference type="GO" id="GO:0008270">
    <property type="term" value="F:zinc ion binding"/>
    <property type="evidence" value="ECO:0007669"/>
    <property type="project" value="UniProtKB-KW"/>
</dbReference>
<dbReference type="InterPro" id="IPR036875">
    <property type="entry name" value="Znf_CCHC_sf"/>
</dbReference>
<gene>
    <name evidence="4" type="ORF">DL764_010212</name>
</gene>
<dbReference type="AlphaFoldDB" id="A0A4Q4ST70"/>
<protein>
    <recommendedName>
        <fullName evidence="3">CCHC-type domain-containing protein</fullName>
    </recommendedName>
</protein>
<reference evidence="4 5" key="1">
    <citation type="submission" date="2018-06" db="EMBL/GenBank/DDBJ databases">
        <title>Complete Genomes of Monosporascus.</title>
        <authorList>
            <person name="Robinson A.J."/>
            <person name="Natvig D.O."/>
        </authorList>
    </citation>
    <scope>NUCLEOTIDE SEQUENCE [LARGE SCALE GENOMIC DNA]</scope>
    <source>
        <strain evidence="4 5">CBS 110550</strain>
    </source>
</reference>
<dbReference type="SUPFAM" id="SSF57756">
    <property type="entry name" value="Retrovirus zinc finger-like domains"/>
    <property type="match status" value="1"/>
</dbReference>
<feature type="domain" description="CCHC-type" evidence="3">
    <location>
        <begin position="81"/>
        <end position="96"/>
    </location>
</feature>
<keyword evidence="1" id="KW-0862">Zinc</keyword>
<dbReference type="Pfam" id="PF00098">
    <property type="entry name" value="zf-CCHC"/>
    <property type="match status" value="1"/>
</dbReference>
<dbReference type="PROSITE" id="PS50158">
    <property type="entry name" value="ZF_CCHC"/>
    <property type="match status" value="1"/>
</dbReference>
<dbReference type="InterPro" id="IPR001878">
    <property type="entry name" value="Znf_CCHC"/>
</dbReference>
<accession>A0A4Q4ST70</accession>
<dbReference type="STRING" id="155417.A0A4Q4ST70"/>
<keyword evidence="1" id="KW-0863">Zinc-finger</keyword>
<dbReference type="SMART" id="SM00343">
    <property type="entry name" value="ZnF_C2HC"/>
    <property type="match status" value="1"/>
</dbReference>
<dbReference type="Gene3D" id="4.10.60.10">
    <property type="entry name" value="Zinc finger, CCHC-type"/>
    <property type="match status" value="1"/>
</dbReference>
<dbReference type="OrthoDB" id="4770319at2759"/>
<dbReference type="GO" id="GO:0003676">
    <property type="term" value="F:nucleic acid binding"/>
    <property type="evidence" value="ECO:0007669"/>
    <property type="project" value="InterPro"/>
</dbReference>
<keyword evidence="5" id="KW-1185">Reference proteome</keyword>
<organism evidence="4 5">
    <name type="scientific">Monosporascus ibericus</name>
    <dbReference type="NCBI Taxonomy" id="155417"/>
    <lineage>
        <taxon>Eukaryota</taxon>
        <taxon>Fungi</taxon>
        <taxon>Dikarya</taxon>
        <taxon>Ascomycota</taxon>
        <taxon>Pezizomycotina</taxon>
        <taxon>Sordariomycetes</taxon>
        <taxon>Xylariomycetidae</taxon>
        <taxon>Xylariales</taxon>
        <taxon>Xylariales incertae sedis</taxon>
        <taxon>Monosporascus</taxon>
    </lineage>
</organism>
<keyword evidence="1" id="KW-0479">Metal-binding</keyword>
<comment type="caution">
    <text evidence="4">The sequence shown here is derived from an EMBL/GenBank/DDBJ whole genome shotgun (WGS) entry which is preliminary data.</text>
</comment>
<feature type="compositionally biased region" description="Low complexity" evidence="2">
    <location>
        <begin position="51"/>
        <end position="72"/>
    </location>
</feature>
<sequence length="305" mass="34276">MFLTAMENRANSWCKTMQLMLRQTDYSFQQLINDFNSEFYNRSGNKKKNGKSYNAQKGKGKGNNNNKDNKPVWNKNGDPLCFNCGKYGHLAKDCPKPQKEKNGKGKKGGGQGEKQFIPEGLRDVYRSSGGTFSAQADDQQLQDLMQWYNETLQKSAAGPLVAECPEATVGKDLGANVNITNNIKDFEKNTVLNIKSKGIYIITGGRPVLATSVRIVKWALKGPRGENNETLVKYMLYINGFPLKVFSGEIYYKRGGYLNKNTLVNPDGSQLTTINVPRRGFFLWLYGKPEPIIKAPESTNDENWQ</sequence>
<feature type="region of interest" description="Disordered" evidence="2">
    <location>
        <begin position="39"/>
        <end position="72"/>
    </location>
</feature>
<feature type="compositionally biased region" description="Basic and acidic residues" evidence="2">
    <location>
        <begin position="93"/>
        <end position="103"/>
    </location>
</feature>
<evidence type="ECO:0000256" key="2">
    <source>
        <dbReference type="SAM" id="MobiDB-lite"/>
    </source>
</evidence>
<evidence type="ECO:0000313" key="4">
    <source>
        <dbReference type="EMBL" id="RYO77525.1"/>
    </source>
</evidence>
<feature type="region of interest" description="Disordered" evidence="2">
    <location>
        <begin position="93"/>
        <end position="117"/>
    </location>
</feature>
<dbReference type="Proteomes" id="UP000293360">
    <property type="component" value="Unassembled WGS sequence"/>
</dbReference>
<evidence type="ECO:0000256" key="1">
    <source>
        <dbReference type="PROSITE-ProRule" id="PRU00047"/>
    </source>
</evidence>
<dbReference type="EMBL" id="QJNU01001292">
    <property type="protein sequence ID" value="RYO77525.1"/>
    <property type="molecule type" value="Genomic_DNA"/>
</dbReference>
<name>A0A4Q4ST70_9PEZI</name>